<dbReference type="Proteomes" id="UP000265520">
    <property type="component" value="Unassembled WGS sequence"/>
</dbReference>
<name>A0A392S2P5_9FABA</name>
<dbReference type="EMBL" id="LXQA010304967">
    <property type="protein sequence ID" value="MCI42474.1"/>
    <property type="molecule type" value="Genomic_DNA"/>
</dbReference>
<proteinExistence type="predicted"/>
<organism evidence="1 2">
    <name type="scientific">Trifolium medium</name>
    <dbReference type="NCBI Taxonomy" id="97028"/>
    <lineage>
        <taxon>Eukaryota</taxon>
        <taxon>Viridiplantae</taxon>
        <taxon>Streptophyta</taxon>
        <taxon>Embryophyta</taxon>
        <taxon>Tracheophyta</taxon>
        <taxon>Spermatophyta</taxon>
        <taxon>Magnoliopsida</taxon>
        <taxon>eudicotyledons</taxon>
        <taxon>Gunneridae</taxon>
        <taxon>Pentapetalae</taxon>
        <taxon>rosids</taxon>
        <taxon>fabids</taxon>
        <taxon>Fabales</taxon>
        <taxon>Fabaceae</taxon>
        <taxon>Papilionoideae</taxon>
        <taxon>50 kb inversion clade</taxon>
        <taxon>NPAAA clade</taxon>
        <taxon>Hologalegina</taxon>
        <taxon>IRL clade</taxon>
        <taxon>Trifolieae</taxon>
        <taxon>Trifolium</taxon>
    </lineage>
</organism>
<reference evidence="1 2" key="1">
    <citation type="journal article" date="2018" name="Front. Plant Sci.">
        <title>Red Clover (Trifolium pratense) and Zigzag Clover (T. medium) - A Picture of Genomic Similarities and Differences.</title>
        <authorList>
            <person name="Dluhosova J."/>
            <person name="Istvanek J."/>
            <person name="Nedelnik J."/>
            <person name="Repkova J."/>
        </authorList>
    </citation>
    <scope>NUCLEOTIDE SEQUENCE [LARGE SCALE GENOMIC DNA]</scope>
    <source>
        <strain evidence="2">cv. 10/8</strain>
        <tissue evidence="1">Leaf</tissue>
    </source>
</reference>
<evidence type="ECO:0000313" key="2">
    <source>
        <dbReference type="Proteomes" id="UP000265520"/>
    </source>
</evidence>
<accession>A0A392S2P5</accession>
<protein>
    <submittedName>
        <fullName evidence="1">Uncharacterized protein</fullName>
    </submittedName>
</protein>
<feature type="non-terminal residue" evidence="1">
    <location>
        <position position="68"/>
    </location>
</feature>
<evidence type="ECO:0000313" key="1">
    <source>
        <dbReference type="EMBL" id="MCI42474.1"/>
    </source>
</evidence>
<sequence>MVIAHRANDSNNTRFLHHSISKANLNNLHLAFKLMAVPTSHQPSCFPARLHHPSSAPGVYLSVLPKNA</sequence>
<comment type="caution">
    <text evidence="1">The sequence shown here is derived from an EMBL/GenBank/DDBJ whole genome shotgun (WGS) entry which is preliminary data.</text>
</comment>
<dbReference type="AlphaFoldDB" id="A0A392S2P5"/>
<keyword evidence="2" id="KW-1185">Reference proteome</keyword>